<dbReference type="Proteomes" id="UP001315278">
    <property type="component" value="Unassembled WGS sequence"/>
</dbReference>
<reference evidence="3" key="1">
    <citation type="journal article" date="2021" name="ISME J.">
        <title>Evolutionary origin and ecological implication of a unique nif island in free-living Bradyrhizobium lineages.</title>
        <authorList>
            <person name="Tao J."/>
        </authorList>
    </citation>
    <scope>NUCLEOTIDE SEQUENCE [LARGE SCALE GENOMIC DNA]</scope>
    <source>
        <strain evidence="3">SZCCT0434</strain>
    </source>
</reference>
<accession>A0ABS5FAP8</accession>
<feature type="chain" id="PRO_5046937215" evidence="1">
    <location>
        <begin position="21"/>
        <end position="95"/>
    </location>
</feature>
<comment type="caution">
    <text evidence="2">The sequence shown here is derived from an EMBL/GenBank/DDBJ whole genome shotgun (WGS) entry which is preliminary data.</text>
</comment>
<evidence type="ECO:0000313" key="2">
    <source>
        <dbReference type="EMBL" id="MBR0793862.1"/>
    </source>
</evidence>
<organism evidence="2 3">
    <name type="scientific">Bradyrhizobium jicamae</name>
    <dbReference type="NCBI Taxonomy" id="280332"/>
    <lineage>
        <taxon>Bacteria</taxon>
        <taxon>Pseudomonadati</taxon>
        <taxon>Pseudomonadota</taxon>
        <taxon>Alphaproteobacteria</taxon>
        <taxon>Hyphomicrobiales</taxon>
        <taxon>Nitrobacteraceae</taxon>
        <taxon>Bradyrhizobium</taxon>
    </lineage>
</organism>
<keyword evidence="3" id="KW-1185">Reference proteome</keyword>
<dbReference type="EMBL" id="JAFCJH010000001">
    <property type="protein sequence ID" value="MBR0793862.1"/>
    <property type="molecule type" value="Genomic_DNA"/>
</dbReference>
<name>A0ABS5FAP8_9BRAD</name>
<gene>
    <name evidence="2" type="ORF">JQ615_00500</name>
</gene>
<evidence type="ECO:0000256" key="1">
    <source>
        <dbReference type="SAM" id="SignalP"/>
    </source>
</evidence>
<keyword evidence="1" id="KW-0732">Signal</keyword>
<sequence>MRTLTLITFAASVVIPTCVAAQSMTAQQYHKEKGPCACPEDTDKAGNKCGRRSAFCESDGIEIENCYLKDVERQKQKECSFIYDPIRPPPLAPKR</sequence>
<protein>
    <submittedName>
        <fullName evidence="2">Uncharacterized protein</fullName>
    </submittedName>
</protein>
<proteinExistence type="predicted"/>
<feature type="signal peptide" evidence="1">
    <location>
        <begin position="1"/>
        <end position="20"/>
    </location>
</feature>
<dbReference type="RefSeq" id="WP_212394044.1">
    <property type="nucleotide sequence ID" value="NZ_JAFCJH010000001.1"/>
</dbReference>
<evidence type="ECO:0000313" key="3">
    <source>
        <dbReference type="Proteomes" id="UP001315278"/>
    </source>
</evidence>